<feature type="domain" description="Mur ligase N-terminal catalytic" evidence="12">
    <location>
        <begin position="31"/>
        <end position="90"/>
    </location>
</feature>
<keyword evidence="4 10" id="KW-0547">Nucleotide-binding</keyword>
<comment type="caution">
    <text evidence="15">The sequence shown here is derived from an EMBL/GenBank/DDBJ whole genome shotgun (WGS) entry which is preliminary data.</text>
</comment>
<dbReference type="Pfam" id="PF08245">
    <property type="entry name" value="Mur_ligase_M"/>
    <property type="match status" value="1"/>
</dbReference>
<feature type="binding site" evidence="10">
    <location>
        <begin position="118"/>
        <end position="124"/>
    </location>
    <ligand>
        <name>ATP</name>
        <dbReference type="ChEBI" id="CHEBI:30616"/>
    </ligand>
</feature>
<comment type="subcellular location">
    <subcellularLocation>
        <location evidence="10 11">Cytoplasm</location>
    </subcellularLocation>
</comment>
<keyword evidence="7 10" id="KW-0573">Peptidoglycan synthesis</keyword>
<dbReference type="PANTHER" id="PTHR43024:SF1">
    <property type="entry name" value="UDP-N-ACETYLMURAMOYL-TRIPEPTIDE--D-ALANYL-D-ALANINE LIGASE"/>
    <property type="match status" value="1"/>
</dbReference>
<dbReference type="Gene3D" id="3.40.1190.10">
    <property type="entry name" value="Mur-like, catalytic domain"/>
    <property type="match status" value="1"/>
</dbReference>
<accession>A0A916UDM6</accession>
<dbReference type="Gene3D" id="3.90.190.20">
    <property type="entry name" value="Mur ligase, C-terminal domain"/>
    <property type="match status" value="1"/>
</dbReference>
<evidence type="ECO:0000256" key="8">
    <source>
        <dbReference type="ARBA" id="ARBA00023306"/>
    </source>
</evidence>
<dbReference type="Pfam" id="PF01225">
    <property type="entry name" value="Mur_ligase"/>
    <property type="match status" value="1"/>
</dbReference>
<sequence length="482" mass="50536">MTNETSGPLWTGLELMVAMHARAHGGLPEVVTGVSIDTRSLMPGDVFFAVAGEARDGHDFVKAALAKGAAAAVVDEAHAADMAQLGPLLVVDDVLAALVAAGRASRARSRARVIAVTGSVGKTSTKEALRQTLMGQGRTHASVASYNNHWGVPLTLARMPRETEFGIFEIGMSAPGEIASLVAMVQPDVAVVTTVAPVHLEFFPSVEAIADAKGEIFSGLAPGGTAIINRDSPHFERLKQHALASPAGRIVSFGEREDSDVKLVRAITKPDMSVVEADVMGTLVAYRLGTPGRHLVHNSLAVLAAIQAIGGDLCLAALRFADLAPPEGRGARSELAVQGGSFMLVDESYNANPASMQAALHALGQAAVTLRGRRIAVLGDMLELGAHAQKLHTELARDVVENDVQLVFAAGPQMLNLWHALPMERRAHYADEPGGLETHLASTIRAGDVVMVKGSNGTRISRLVAALKARFPSVHADEAIGA</sequence>
<dbReference type="InterPro" id="IPR013221">
    <property type="entry name" value="Mur_ligase_cen"/>
</dbReference>
<dbReference type="Gene3D" id="3.40.1390.10">
    <property type="entry name" value="MurE/MurF, N-terminal domain"/>
    <property type="match status" value="1"/>
</dbReference>
<dbReference type="PANTHER" id="PTHR43024">
    <property type="entry name" value="UDP-N-ACETYLMURAMOYL-TRIPEPTIDE--D-ALANYL-D-ALANINE LIGASE"/>
    <property type="match status" value="1"/>
</dbReference>
<evidence type="ECO:0000256" key="10">
    <source>
        <dbReference type="HAMAP-Rule" id="MF_02019"/>
    </source>
</evidence>
<proteinExistence type="inferred from homology"/>
<comment type="pathway">
    <text evidence="10 11">Cell wall biogenesis; peptidoglycan biosynthesis.</text>
</comment>
<evidence type="ECO:0000256" key="6">
    <source>
        <dbReference type="ARBA" id="ARBA00022960"/>
    </source>
</evidence>
<keyword evidence="2 10" id="KW-0436">Ligase</keyword>
<evidence type="ECO:0000256" key="5">
    <source>
        <dbReference type="ARBA" id="ARBA00022840"/>
    </source>
</evidence>
<dbReference type="InterPro" id="IPR051046">
    <property type="entry name" value="MurCDEF_CellWall_CoF430Synth"/>
</dbReference>
<keyword evidence="8 10" id="KW-0131">Cell cycle</keyword>
<dbReference type="GO" id="GO:0047480">
    <property type="term" value="F:UDP-N-acetylmuramoyl-tripeptide-D-alanyl-D-alanine ligase activity"/>
    <property type="evidence" value="ECO:0007669"/>
    <property type="project" value="UniProtKB-UniRule"/>
</dbReference>
<dbReference type="GO" id="GO:0005524">
    <property type="term" value="F:ATP binding"/>
    <property type="evidence" value="ECO:0007669"/>
    <property type="project" value="UniProtKB-UniRule"/>
</dbReference>
<feature type="domain" description="Mur ligase C-terminal" evidence="13">
    <location>
        <begin position="340"/>
        <end position="455"/>
    </location>
</feature>
<protein>
    <recommendedName>
        <fullName evidence="10 11">UDP-N-acetylmuramoyl-tripeptide--D-alanyl-D-alanine ligase</fullName>
        <ecNumber evidence="10 11">6.3.2.10</ecNumber>
    </recommendedName>
    <alternativeName>
        <fullName evidence="10">D-alanyl-D-alanine-adding enzyme</fullName>
    </alternativeName>
</protein>
<dbReference type="SUPFAM" id="SSF53244">
    <property type="entry name" value="MurD-like peptide ligases, peptide-binding domain"/>
    <property type="match status" value="1"/>
</dbReference>
<dbReference type="RefSeq" id="WP_188609687.1">
    <property type="nucleotide sequence ID" value="NZ_BMGG01000004.1"/>
</dbReference>
<dbReference type="GO" id="GO:0071555">
    <property type="term" value="P:cell wall organization"/>
    <property type="evidence" value="ECO:0007669"/>
    <property type="project" value="UniProtKB-KW"/>
</dbReference>
<evidence type="ECO:0000256" key="1">
    <source>
        <dbReference type="ARBA" id="ARBA00022490"/>
    </source>
</evidence>
<evidence type="ECO:0000313" key="16">
    <source>
        <dbReference type="Proteomes" id="UP000637002"/>
    </source>
</evidence>
<dbReference type="InterPro" id="IPR036565">
    <property type="entry name" value="Mur-like_cat_sf"/>
</dbReference>
<gene>
    <name evidence="10 15" type="primary">murF</name>
    <name evidence="15" type="ORF">GCM10010994_27200</name>
</gene>
<dbReference type="GO" id="GO:0009252">
    <property type="term" value="P:peptidoglycan biosynthetic process"/>
    <property type="evidence" value="ECO:0007669"/>
    <property type="project" value="UniProtKB-UniRule"/>
</dbReference>
<evidence type="ECO:0000259" key="12">
    <source>
        <dbReference type="Pfam" id="PF01225"/>
    </source>
</evidence>
<dbReference type="SUPFAM" id="SSF53623">
    <property type="entry name" value="MurD-like peptide ligases, catalytic domain"/>
    <property type="match status" value="1"/>
</dbReference>
<keyword evidence="9 10" id="KW-0961">Cell wall biogenesis/degradation</keyword>
<keyword evidence="6 10" id="KW-0133">Cell shape</keyword>
<dbReference type="Proteomes" id="UP000637002">
    <property type="component" value="Unassembled WGS sequence"/>
</dbReference>
<evidence type="ECO:0000259" key="14">
    <source>
        <dbReference type="Pfam" id="PF08245"/>
    </source>
</evidence>
<evidence type="ECO:0000256" key="11">
    <source>
        <dbReference type="RuleBase" id="RU004136"/>
    </source>
</evidence>
<keyword evidence="16" id="KW-1185">Reference proteome</keyword>
<dbReference type="SUPFAM" id="SSF63418">
    <property type="entry name" value="MurE/MurF N-terminal domain"/>
    <property type="match status" value="1"/>
</dbReference>
<feature type="domain" description="Mur ligase central" evidence="14">
    <location>
        <begin position="116"/>
        <end position="305"/>
    </location>
</feature>
<dbReference type="GO" id="GO:0051301">
    <property type="term" value="P:cell division"/>
    <property type="evidence" value="ECO:0007669"/>
    <property type="project" value="UniProtKB-KW"/>
</dbReference>
<dbReference type="InterPro" id="IPR000713">
    <property type="entry name" value="Mur_ligase_N"/>
</dbReference>
<dbReference type="InterPro" id="IPR004101">
    <property type="entry name" value="Mur_ligase_C"/>
</dbReference>
<keyword evidence="3 10" id="KW-0132">Cell division</keyword>
<comment type="similarity">
    <text evidence="10">Belongs to the MurCDEF family. MurF subfamily.</text>
</comment>
<dbReference type="EMBL" id="BMGG01000004">
    <property type="protein sequence ID" value="GGC67194.1"/>
    <property type="molecule type" value="Genomic_DNA"/>
</dbReference>
<dbReference type="GO" id="GO:0005737">
    <property type="term" value="C:cytoplasm"/>
    <property type="evidence" value="ECO:0007669"/>
    <property type="project" value="UniProtKB-SubCell"/>
</dbReference>
<evidence type="ECO:0000256" key="4">
    <source>
        <dbReference type="ARBA" id="ARBA00022741"/>
    </source>
</evidence>
<dbReference type="NCBIfam" id="TIGR01143">
    <property type="entry name" value="murF"/>
    <property type="match status" value="1"/>
</dbReference>
<dbReference type="HAMAP" id="MF_02019">
    <property type="entry name" value="MurF"/>
    <property type="match status" value="1"/>
</dbReference>
<dbReference type="AlphaFoldDB" id="A0A916UDM6"/>
<dbReference type="InterPro" id="IPR005863">
    <property type="entry name" value="UDP-N-AcMur_synth"/>
</dbReference>
<reference evidence="15" key="2">
    <citation type="submission" date="2020-09" db="EMBL/GenBank/DDBJ databases">
        <authorList>
            <person name="Sun Q."/>
            <person name="Zhou Y."/>
        </authorList>
    </citation>
    <scope>NUCLEOTIDE SEQUENCE</scope>
    <source>
        <strain evidence="15">CGMCC 1.12919</strain>
    </source>
</reference>
<evidence type="ECO:0000313" key="15">
    <source>
        <dbReference type="EMBL" id="GGC67194.1"/>
    </source>
</evidence>
<evidence type="ECO:0000259" key="13">
    <source>
        <dbReference type="Pfam" id="PF02875"/>
    </source>
</evidence>
<comment type="function">
    <text evidence="10 11">Involved in cell wall formation. Catalyzes the final step in the synthesis of UDP-N-acetylmuramoyl-pentapeptide, the precursor of murein.</text>
</comment>
<reference evidence="15" key="1">
    <citation type="journal article" date="2014" name="Int. J. Syst. Evol. Microbiol.">
        <title>Complete genome sequence of Corynebacterium casei LMG S-19264T (=DSM 44701T), isolated from a smear-ripened cheese.</title>
        <authorList>
            <consortium name="US DOE Joint Genome Institute (JGI-PGF)"/>
            <person name="Walter F."/>
            <person name="Albersmeier A."/>
            <person name="Kalinowski J."/>
            <person name="Ruckert C."/>
        </authorList>
    </citation>
    <scope>NUCLEOTIDE SEQUENCE</scope>
    <source>
        <strain evidence="15">CGMCC 1.12919</strain>
    </source>
</reference>
<dbReference type="GO" id="GO:0008360">
    <property type="term" value="P:regulation of cell shape"/>
    <property type="evidence" value="ECO:0007669"/>
    <property type="project" value="UniProtKB-KW"/>
</dbReference>
<dbReference type="InterPro" id="IPR036615">
    <property type="entry name" value="Mur_ligase_C_dom_sf"/>
</dbReference>
<keyword evidence="5 10" id="KW-0067">ATP-binding</keyword>
<name>A0A916UDM6_9HYPH</name>
<dbReference type="EC" id="6.3.2.10" evidence="10 11"/>
<evidence type="ECO:0000256" key="3">
    <source>
        <dbReference type="ARBA" id="ARBA00022618"/>
    </source>
</evidence>
<evidence type="ECO:0000256" key="2">
    <source>
        <dbReference type="ARBA" id="ARBA00022598"/>
    </source>
</evidence>
<organism evidence="15 16">
    <name type="scientific">Chelatococcus reniformis</name>
    <dbReference type="NCBI Taxonomy" id="1494448"/>
    <lineage>
        <taxon>Bacteria</taxon>
        <taxon>Pseudomonadati</taxon>
        <taxon>Pseudomonadota</taxon>
        <taxon>Alphaproteobacteria</taxon>
        <taxon>Hyphomicrobiales</taxon>
        <taxon>Chelatococcaceae</taxon>
        <taxon>Chelatococcus</taxon>
    </lineage>
</organism>
<comment type="catalytic activity">
    <reaction evidence="10 11">
        <text>D-alanyl-D-alanine + UDP-N-acetyl-alpha-D-muramoyl-L-alanyl-gamma-D-glutamyl-meso-2,6-diaminopimelate + ATP = UDP-N-acetyl-alpha-D-muramoyl-L-alanyl-gamma-D-glutamyl-meso-2,6-diaminopimeloyl-D-alanyl-D-alanine + ADP + phosphate + H(+)</text>
        <dbReference type="Rhea" id="RHEA:28374"/>
        <dbReference type="ChEBI" id="CHEBI:15378"/>
        <dbReference type="ChEBI" id="CHEBI:30616"/>
        <dbReference type="ChEBI" id="CHEBI:43474"/>
        <dbReference type="ChEBI" id="CHEBI:57822"/>
        <dbReference type="ChEBI" id="CHEBI:61386"/>
        <dbReference type="ChEBI" id="CHEBI:83905"/>
        <dbReference type="ChEBI" id="CHEBI:456216"/>
        <dbReference type="EC" id="6.3.2.10"/>
    </reaction>
</comment>
<keyword evidence="1 10" id="KW-0963">Cytoplasm</keyword>
<dbReference type="InterPro" id="IPR035911">
    <property type="entry name" value="MurE/MurF_N"/>
</dbReference>
<evidence type="ECO:0000256" key="9">
    <source>
        <dbReference type="ARBA" id="ARBA00023316"/>
    </source>
</evidence>
<dbReference type="NCBIfam" id="NF010693">
    <property type="entry name" value="PRK14093.1"/>
    <property type="match status" value="1"/>
</dbReference>
<evidence type="ECO:0000256" key="7">
    <source>
        <dbReference type="ARBA" id="ARBA00022984"/>
    </source>
</evidence>
<dbReference type="Pfam" id="PF02875">
    <property type="entry name" value="Mur_ligase_C"/>
    <property type="match status" value="1"/>
</dbReference>